<organism evidence="3 4">
    <name type="scientific">Kosmotoga olearia (strain ATCC BAA-1733 / DSM 21960 / TBF 19.5.1)</name>
    <dbReference type="NCBI Taxonomy" id="521045"/>
    <lineage>
        <taxon>Bacteria</taxon>
        <taxon>Thermotogati</taxon>
        <taxon>Thermotogota</taxon>
        <taxon>Thermotogae</taxon>
        <taxon>Kosmotogales</taxon>
        <taxon>Kosmotogaceae</taxon>
        <taxon>Kosmotoga</taxon>
    </lineage>
</organism>
<dbReference type="PROSITE" id="PS50853">
    <property type="entry name" value="FN3"/>
    <property type="match status" value="1"/>
</dbReference>
<dbReference type="PANTHER" id="PTHR46708">
    <property type="entry name" value="TENASCIN"/>
    <property type="match status" value="1"/>
</dbReference>
<dbReference type="InterPro" id="IPR036116">
    <property type="entry name" value="FN3_sf"/>
</dbReference>
<keyword evidence="1" id="KW-0677">Repeat</keyword>
<reference evidence="3 4" key="2">
    <citation type="journal article" date="2011" name="J. Bacteriol.">
        <title>Genome Sequence of Kosmotoga olearia Strain TBF 19.5.1, a Thermophilic Bacterium with a Wide Growth Temperature Range, Isolated from the Troll B Oil Platform in the North Sea.</title>
        <authorList>
            <person name="Swithers K.S."/>
            <person name="Dipippo J.L."/>
            <person name="Bruce D.C."/>
            <person name="Detter C."/>
            <person name="Tapia R."/>
            <person name="Han S."/>
            <person name="Goodwin L.A."/>
            <person name="Han J."/>
            <person name="Woyke T."/>
            <person name="Pitluck S."/>
            <person name="Pennacchio L."/>
            <person name="Nolan M."/>
            <person name="Mikhailova N."/>
            <person name="Land M.L."/>
            <person name="Nesbo C.L."/>
            <person name="Gogarten J.P."/>
            <person name="Noll K.M."/>
        </authorList>
    </citation>
    <scope>NUCLEOTIDE SEQUENCE [LARGE SCALE GENOMIC DNA]</scope>
    <source>
        <strain evidence="4">ATCC BAA-1733 / DSM 21960 / TBF 19.5.1</strain>
    </source>
</reference>
<evidence type="ECO:0000313" key="3">
    <source>
        <dbReference type="EMBL" id="ACR80129.1"/>
    </source>
</evidence>
<evidence type="ECO:0000259" key="2">
    <source>
        <dbReference type="PROSITE" id="PS50853"/>
    </source>
</evidence>
<dbReference type="InterPro" id="IPR003961">
    <property type="entry name" value="FN3_dom"/>
</dbReference>
<proteinExistence type="predicted"/>
<dbReference type="OrthoDB" id="38472at2"/>
<dbReference type="eggNOG" id="COG1520">
    <property type="taxonomic scope" value="Bacteria"/>
</dbReference>
<accession>C5CE27</accession>
<dbReference type="Proteomes" id="UP000002382">
    <property type="component" value="Chromosome"/>
</dbReference>
<dbReference type="eggNOG" id="COG5276">
    <property type="taxonomic scope" value="Bacteria"/>
</dbReference>
<reference evidence="3 4" key="1">
    <citation type="submission" date="2009-06" db="EMBL/GenBank/DDBJ databases">
        <title>Complete sequence of Thermotogales bacterium TBF 19.5.1.</title>
        <authorList>
            <consortium name="US DOE Joint Genome Institute"/>
            <person name="Lucas S."/>
            <person name="Copeland A."/>
            <person name="Lapidus A."/>
            <person name="Glavina del Rio T."/>
            <person name="Tice H."/>
            <person name="Bruce D."/>
            <person name="Goodwin L."/>
            <person name="Pitluck S."/>
            <person name="Chertkov O."/>
            <person name="Brettin T."/>
            <person name="Detter J.C."/>
            <person name="Han C."/>
            <person name="Schmutz J."/>
            <person name="Larimer F."/>
            <person name="Land M."/>
            <person name="Hauser L."/>
            <person name="Kyrpides N."/>
            <person name="Ovchinnikova G."/>
            <person name="Noll K."/>
        </authorList>
    </citation>
    <scope>NUCLEOTIDE SEQUENCE [LARGE SCALE GENOMIC DNA]</scope>
    <source>
        <strain evidence="4">ATCC BAA-1733 / DSM 21960 / TBF 19.5.1</strain>
    </source>
</reference>
<dbReference type="CDD" id="cd00063">
    <property type="entry name" value="FN3"/>
    <property type="match status" value="1"/>
</dbReference>
<dbReference type="HOGENOM" id="CLU_232459_0_0_0"/>
<protein>
    <submittedName>
        <fullName evidence="3">Fibronectin type III domain protein</fullName>
    </submittedName>
</protein>
<dbReference type="SMART" id="SM00060">
    <property type="entry name" value="FN3"/>
    <property type="match status" value="5"/>
</dbReference>
<name>C5CE27_KOSOT</name>
<dbReference type="KEGG" id="kol:Kole_1437"/>
<dbReference type="STRING" id="521045.Kole_1437"/>
<dbReference type="EMBL" id="CP001634">
    <property type="protein sequence ID" value="ACR80129.1"/>
    <property type="molecule type" value="Genomic_DNA"/>
</dbReference>
<gene>
    <name evidence="3" type="ordered locus">Kole_1437</name>
</gene>
<feature type="domain" description="Fibronectin type-III" evidence="2">
    <location>
        <begin position="1294"/>
        <end position="1388"/>
    </location>
</feature>
<dbReference type="SUPFAM" id="SSF49265">
    <property type="entry name" value="Fibronectin type III"/>
    <property type="match status" value="4"/>
</dbReference>
<dbReference type="PANTHER" id="PTHR46708:SF2">
    <property type="entry name" value="FIBRONECTIN TYPE-III DOMAIN-CONTAINING PROTEIN"/>
    <property type="match status" value="1"/>
</dbReference>
<sequence length="2095" mass="239362">MRKKFMFLLVVLFSLIGFAFNIIEVEPIVIVYNDSFGKFELADEDVAKTIVSSNPLVSFYEVQVDREELPSLKENSEFYRLIFIKYTDGRAVPVIIDSSGMVIKDKGALFRIYIALSKWDISPDTVQRYYNFAKKNAEYLESLFRRPGRNRKWLYNKAKEYVEKISFDRTKDFLDNAYSFTGDYREFIGYETAIILLDRITELKNSIEQRYRLYREERGTLRSFESVREIIKAAAEIDSYYNAFKGISKTSIEETLARKHRESVEKRLEEFDNVGKAELLEILLVIDKEAFLDTLRSDEVLKGFRELEFLKNIEKIVTESSSTVFSVLPKFVTDPADGNVVPVSSGMSYVKLRWAYLYPYGEKGTFTVRYGEEGDARFVERVFTFSSNSISIPVVPFKNYVWMIAITGQEFQKQRFSTVSKEVTAPAVEVDSERNPVKIFISPDPLIEGTRITYDYYVKKAGLPFTTSDIKRSAKNEIMIYLDEYERYELGVKISTVDGKEVTGDWVKKSVWVGISPRISKLDHNLFRFEWAKPFRKDVTKYRLKIKKANGELETYLTTKEFFEISLEPDTVYKWTVSLILDDGKELKCLDKNGQEIYWTLNTRVNSTPEVDLKFRRIWDETRGDSIFLLTLTATDIDDDEITLGLESSEDPEFTVITELASSTSTYSGRLERHLHLKPGEKRYLRAYADDGISPRTYSTTLFLQRHSWVAVEPAHKAIDVGLNPMLRWKLEDVPNAKGFILWISDPNAPESEPFEVEDNFYVLSSLKPHTEYSWHVTYKADGSTSPSWRFVTLNRNPSVYNLKPADKAIISPAETELSWEVKDLDEDTVTPVVEIVDADYNPVYKKVLDPDATNISLDGIPLKGNCRYYWRVSVTDGFGGKGISDWLEFVVKNTPPHLEIILPEKDSVVNPDEVAFACETKDVDDGRVALKLYINGKYLMTVNATSFVLSDAYEFIGHSKYELKVLAQDNHGGMVEKRVVFYTSNRNPEKPVVVYPVNGGSLSYVQGIKWSCVDEDGDVLSYKVIVKDAITEKALTFDTTMTRLVLKKELPGNKNYQLKIIAEDANGGKAESDEVVFYAPNHEPEIPVFELEPLPYPTLGASLTWKAMDYDHEPLSTILMFKLKQGEFSKFEDLEPEVAPTTSKQYKVLLPIRGWYDVILSVKDEKAETKKVATLFLDNRAPTIDEVEIVTSQLPLLEVNPNGYETVVTVKGSDLDGDDINFNIKLKDSFGNVLDPASIERSKVEQEVVATATFYGLRGHTKYEVAIDIVDVPYAAFKPKSDSYVERFETPNTPPNLTVIGPEDRIVDYKNVRFEWTGSDFEGDVLTYELHYRLVSEEATETISTDRGFVEIPSLKPHAKYVWQVVAWDGHRGSSRTERRTFWTKNYAPVVEIEKPTYYVDEIYPKISWTAIDPDGDSLTFEVKVFDSEGMLIFQATTDATFVQLTKNNTKFEMMGNREYTIEITAREGKEVPSHVTEPITKVLTFVTPNRKPLVSIKEIQDEYGSRVLDLTRVPKSGLGFFWEATDPDDDPLVYNVVLKEIKGADTTTVLEVGSYMKNYYQLPEDVKLNGHSTYVLIVEAADKYGGRTSDSLRFVTVNIAPKIVKILSPKNDQEVEAENVVFSWLAYDDDDDILTYYLYLKKKGEDYPTEPIIVKKNTSIELEKNLAGHTKYKWKLVAFDGRVYSDVVEAEFTTANHPPVFEGTENIFPKNNQENVPLSVMLSWEFSDVDGDPLVYEVRVNFGKATYSATTSNNYLLLTELPGNSTINWKVIAKDPYGGLTEMDQMSFVTRNHDPVAKLLLEPNAVVDPEKAIIYWKAFDMDGDSLKSIVEIKEINTTEKPFTAVYRTTDTKWRVEGLKGNRKYRIILKVMEAFKKGYDTDEVVITTANRPPLKPNALVPANGEIVPADSFEFSWKGEDPDGDSLVYSLVIENILVDQFLKVEKLISNKVEMKPLMPYSIYRWKVVAEDFHGGNTESDYWYFMTGPGERLDDGIRFTAFMIYRIFGEEVVVAGTVDGKIMVFKDKEPIGELEISSESVSKIYADDLGIIHCEDVSGNKYKIILTSESGEAEDSCRLKIEYFEENRNMFKYSHH</sequence>
<keyword evidence="4" id="KW-1185">Reference proteome</keyword>
<dbReference type="InterPro" id="IPR050991">
    <property type="entry name" value="ECM_Regulatory_Proteins"/>
</dbReference>
<dbReference type="RefSeq" id="WP_015868776.1">
    <property type="nucleotide sequence ID" value="NC_012785.1"/>
</dbReference>
<evidence type="ECO:0000313" key="4">
    <source>
        <dbReference type="Proteomes" id="UP000002382"/>
    </source>
</evidence>
<dbReference type="Gene3D" id="2.60.40.10">
    <property type="entry name" value="Immunoglobulins"/>
    <property type="match status" value="3"/>
</dbReference>
<evidence type="ECO:0000256" key="1">
    <source>
        <dbReference type="ARBA" id="ARBA00022737"/>
    </source>
</evidence>
<dbReference type="InterPro" id="IPR013783">
    <property type="entry name" value="Ig-like_fold"/>
</dbReference>